<comment type="subcellular location">
    <subcellularLocation>
        <location evidence="1">Membrane</location>
        <topology evidence="1">Multi-pass membrane protein</topology>
    </subcellularLocation>
</comment>
<dbReference type="InterPro" id="IPR002379">
    <property type="entry name" value="ATPase_proteolipid_c-like_dom"/>
</dbReference>
<gene>
    <name evidence="7" type="ORF">MSIBF_A1270009</name>
</gene>
<name>A0A098E5Y6_9ZZZZ</name>
<proteinExistence type="predicted"/>
<feature type="domain" description="V-ATPase proteolipid subunit C-like" evidence="6">
    <location>
        <begin position="9"/>
        <end position="68"/>
    </location>
</feature>
<dbReference type="InterPro" id="IPR035921">
    <property type="entry name" value="F/V-ATP_Csub_sf"/>
</dbReference>
<evidence type="ECO:0000256" key="2">
    <source>
        <dbReference type="ARBA" id="ARBA00022692"/>
    </source>
</evidence>
<evidence type="ECO:0000256" key="3">
    <source>
        <dbReference type="ARBA" id="ARBA00022989"/>
    </source>
</evidence>
<protein>
    <submittedName>
        <fullName evidence="7">Archaeal A1AO-type ATP synthase, subunit K</fullName>
    </submittedName>
</protein>
<accession>A0A098E5Y6</accession>
<dbReference type="AlphaFoldDB" id="A0A098E5Y6"/>
<feature type="transmembrane region" description="Helical" evidence="5">
    <location>
        <begin position="123"/>
        <end position="144"/>
    </location>
</feature>
<dbReference type="GO" id="GO:0033177">
    <property type="term" value="C:proton-transporting two-sector ATPase complex, proton-transporting domain"/>
    <property type="evidence" value="ECO:0007669"/>
    <property type="project" value="InterPro"/>
</dbReference>
<dbReference type="EMBL" id="CCXY01000032">
    <property type="protein sequence ID" value="CEG11178.1"/>
    <property type="molecule type" value="Genomic_DNA"/>
</dbReference>
<keyword evidence="4 5" id="KW-0472">Membrane</keyword>
<keyword evidence="2 5" id="KW-0812">Transmembrane</keyword>
<evidence type="ECO:0000256" key="1">
    <source>
        <dbReference type="ARBA" id="ARBA00004141"/>
    </source>
</evidence>
<dbReference type="SUPFAM" id="SSF81333">
    <property type="entry name" value="F1F0 ATP synthase subunit C"/>
    <property type="match status" value="2"/>
</dbReference>
<dbReference type="Pfam" id="PF00137">
    <property type="entry name" value="ATP-synt_C"/>
    <property type="match status" value="2"/>
</dbReference>
<feature type="transmembrane region" description="Helical" evidence="5">
    <location>
        <begin position="52"/>
        <end position="72"/>
    </location>
</feature>
<dbReference type="GO" id="GO:0015078">
    <property type="term" value="F:proton transmembrane transporter activity"/>
    <property type="evidence" value="ECO:0007669"/>
    <property type="project" value="InterPro"/>
</dbReference>
<evidence type="ECO:0000256" key="4">
    <source>
        <dbReference type="ARBA" id="ARBA00023136"/>
    </source>
</evidence>
<evidence type="ECO:0000313" key="7">
    <source>
        <dbReference type="EMBL" id="CEG11178.1"/>
    </source>
</evidence>
<evidence type="ECO:0000259" key="6">
    <source>
        <dbReference type="Pfam" id="PF00137"/>
    </source>
</evidence>
<dbReference type="Gene3D" id="1.20.120.610">
    <property type="entry name" value="lithium bound rotor ring of v- atpase"/>
    <property type="match status" value="1"/>
</dbReference>
<feature type="transmembrane region" description="Helical" evidence="5">
    <location>
        <begin position="84"/>
        <end position="103"/>
    </location>
</feature>
<reference evidence="7" key="1">
    <citation type="submission" date="2014-09" db="EMBL/GenBank/DDBJ databases">
        <authorList>
            <person name="Probst J Alexander"/>
        </authorList>
    </citation>
    <scope>NUCLEOTIDE SEQUENCE</scope>
</reference>
<dbReference type="CDD" id="cd18179">
    <property type="entry name" value="ATP-synt_Vo_Ao_c_NTPK_rpt1"/>
    <property type="match status" value="1"/>
</dbReference>
<keyword evidence="3 5" id="KW-1133">Transmembrane helix</keyword>
<sequence length="146" mass="14208">MEGFILAAIGAGLAVGLPGLGSAIGSGLAGASASGVIAEKKEEFVTGLIFEALPQTAVIFGFVIAIMIVGAIEEGMSTLDGAKMLGAGIAMGIAGLTPIGQGPAAAAGIGSTARSPATKVNNIVYTAIPDLSVIMGFVIAFMLISA</sequence>
<evidence type="ECO:0000256" key="5">
    <source>
        <dbReference type="SAM" id="Phobius"/>
    </source>
</evidence>
<organism evidence="7">
    <name type="scientific">groundwater metagenome</name>
    <dbReference type="NCBI Taxonomy" id="717931"/>
    <lineage>
        <taxon>unclassified sequences</taxon>
        <taxon>metagenomes</taxon>
        <taxon>ecological metagenomes</taxon>
    </lineage>
</organism>
<feature type="domain" description="V-ATPase proteolipid subunit C-like" evidence="6">
    <location>
        <begin position="85"/>
        <end position="143"/>
    </location>
</feature>